<comment type="caution">
    <text evidence="1">The sequence shown here is derived from an EMBL/GenBank/DDBJ whole genome shotgun (WGS) entry which is preliminary data.</text>
</comment>
<dbReference type="EMBL" id="LUGG01000011">
    <property type="protein sequence ID" value="OBZ71081.1"/>
    <property type="molecule type" value="Genomic_DNA"/>
</dbReference>
<gene>
    <name evidence="1" type="ORF">A0H81_08549</name>
</gene>
<sequence length="173" mass="20200">MSTSDVDAGLSPDANRWTVHDFKGVLDPDVLDRTRSADIPHKQPLRVPVDESQWPPRVIFDSIYASVIARYFGHEDFTVFARNHWQSRHYPGSHRNTCDKERREGRLNQRHDRADAIEEEMDPLDMIFCISQFTRAPQKAEQCERWTMEQLAMEAAKRAELDQKVTSWMRAVT</sequence>
<name>A0A1C7M2B7_GRIFR</name>
<keyword evidence="2" id="KW-1185">Reference proteome</keyword>
<evidence type="ECO:0000313" key="1">
    <source>
        <dbReference type="EMBL" id="OBZ71081.1"/>
    </source>
</evidence>
<dbReference type="OrthoDB" id="3222140at2759"/>
<proteinExistence type="predicted"/>
<protein>
    <submittedName>
        <fullName evidence="1">Uncharacterized protein</fullName>
    </submittedName>
</protein>
<reference evidence="1 2" key="1">
    <citation type="submission" date="2016-03" db="EMBL/GenBank/DDBJ databases">
        <title>Whole genome sequencing of Grifola frondosa 9006-11.</title>
        <authorList>
            <person name="Min B."/>
            <person name="Park H."/>
            <person name="Kim J.-G."/>
            <person name="Cho H."/>
            <person name="Oh Y.-L."/>
            <person name="Kong W.-S."/>
            <person name="Choi I.-G."/>
        </authorList>
    </citation>
    <scope>NUCLEOTIDE SEQUENCE [LARGE SCALE GENOMIC DNA]</scope>
    <source>
        <strain evidence="1 2">9006-11</strain>
    </source>
</reference>
<accession>A0A1C7M2B7</accession>
<evidence type="ECO:0000313" key="2">
    <source>
        <dbReference type="Proteomes" id="UP000092993"/>
    </source>
</evidence>
<organism evidence="1 2">
    <name type="scientific">Grifola frondosa</name>
    <name type="common">Maitake</name>
    <name type="synonym">Polyporus frondosus</name>
    <dbReference type="NCBI Taxonomy" id="5627"/>
    <lineage>
        <taxon>Eukaryota</taxon>
        <taxon>Fungi</taxon>
        <taxon>Dikarya</taxon>
        <taxon>Basidiomycota</taxon>
        <taxon>Agaricomycotina</taxon>
        <taxon>Agaricomycetes</taxon>
        <taxon>Polyporales</taxon>
        <taxon>Grifolaceae</taxon>
        <taxon>Grifola</taxon>
    </lineage>
</organism>
<dbReference type="AlphaFoldDB" id="A0A1C7M2B7"/>
<dbReference type="Proteomes" id="UP000092993">
    <property type="component" value="Unassembled WGS sequence"/>
</dbReference>